<dbReference type="EMBL" id="AAFI02000019">
    <property type="protein sequence ID" value="EAL68962.1"/>
    <property type="molecule type" value="Genomic_DNA"/>
</dbReference>
<dbReference type="AlphaFoldDB" id="Q86KQ8"/>
<dbReference type="PANTHER" id="PTHR33714:SF3">
    <property type="entry name" value="COUNTING FACTOR-ASSOCIATED PROTEIN A-RELATED"/>
    <property type="match status" value="1"/>
</dbReference>
<accession>Q550X4</accession>
<reference evidence="2 3" key="1">
    <citation type="journal article" date="2005" name="Nature">
        <title>The genome of the social amoeba Dictyostelium discoideum.</title>
        <authorList>
            <consortium name="The Dictyostelium discoideum Sequencing Consortium"/>
            <person name="Eichinger L."/>
            <person name="Pachebat J.A."/>
            <person name="Glockner G."/>
            <person name="Rajandream M.A."/>
            <person name="Sucgang R."/>
            <person name="Berriman M."/>
            <person name="Song J."/>
            <person name="Olsen R."/>
            <person name="Szafranski K."/>
            <person name="Xu Q."/>
            <person name="Tunggal B."/>
            <person name="Kummerfeld S."/>
            <person name="Madera M."/>
            <person name="Konfortov B.A."/>
            <person name="Rivero F."/>
            <person name="Bankier A.T."/>
            <person name="Lehmann R."/>
            <person name="Hamlin N."/>
            <person name="Davies R."/>
            <person name="Gaudet P."/>
            <person name="Fey P."/>
            <person name="Pilcher K."/>
            <person name="Chen G."/>
            <person name="Saunders D."/>
            <person name="Sodergren E."/>
            <person name="Davis P."/>
            <person name="Kerhornou A."/>
            <person name="Nie X."/>
            <person name="Hall N."/>
            <person name="Anjard C."/>
            <person name="Hemphill L."/>
            <person name="Bason N."/>
            <person name="Farbrother P."/>
            <person name="Desany B."/>
            <person name="Just E."/>
            <person name="Morio T."/>
            <person name="Rost R."/>
            <person name="Churcher C."/>
            <person name="Cooper J."/>
            <person name="Haydock S."/>
            <person name="van Driessche N."/>
            <person name="Cronin A."/>
            <person name="Goodhead I."/>
            <person name="Muzny D."/>
            <person name="Mourier T."/>
            <person name="Pain A."/>
            <person name="Lu M."/>
            <person name="Harper D."/>
            <person name="Lindsay R."/>
            <person name="Hauser H."/>
            <person name="James K."/>
            <person name="Quiles M."/>
            <person name="Madan Babu M."/>
            <person name="Saito T."/>
            <person name="Buchrieser C."/>
            <person name="Wardroper A."/>
            <person name="Felder M."/>
            <person name="Thangavelu M."/>
            <person name="Johnson D."/>
            <person name="Knights A."/>
            <person name="Loulseged H."/>
            <person name="Mungall K."/>
            <person name="Oliver K."/>
            <person name="Price C."/>
            <person name="Quail M.A."/>
            <person name="Urushihara H."/>
            <person name="Hernandez J."/>
            <person name="Rabbinowitsch E."/>
            <person name="Steffen D."/>
            <person name="Sanders M."/>
            <person name="Ma J."/>
            <person name="Kohara Y."/>
            <person name="Sharp S."/>
            <person name="Simmonds M."/>
            <person name="Spiegler S."/>
            <person name="Tivey A."/>
            <person name="Sugano S."/>
            <person name="White B."/>
            <person name="Walker D."/>
            <person name="Woodward J."/>
            <person name="Winckler T."/>
            <person name="Tanaka Y."/>
            <person name="Shaulsky G."/>
            <person name="Schleicher M."/>
            <person name="Weinstock G."/>
            <person name="Rosenthal A."/>
            <person name="Cox E.C."/>
            <person name="Chisholm R.L."/>
            <person name="Gibbs R."/>
            <person name="Loomis W.F."/>
            <person name="Platzer M."/>
            <person name="Kay R.R."/>
            <person name="Williams J."/>
            <person name="Dear P.H."/>
            <person name="Noegel A.A."/>
            <person name="Barrell B."/>
            <person name="Kuspa A."/>
        </authorList>
    </citation>
    <scope>NUCLEOTIDE SEQUENCE [LARGE SCALE GENOMIC DNA]</scope>
    <source>
        <strain evidence="2 3">AX4</strain>
    </source>
</reference>
<comment type="caution">
    <text evidence="2">The sequence shown here is derived from an EMBL/GenBank/DDBJ whole genome shotgun (WGS) entry which is preliminary data.</text>
</comment>
<keyword evidence="1" id="KW-0732">Signal</keyword>
<keyword evidence="3" id="KW-1185">Reference proteome</keyword>
<feature type="signal peptide" evidence="1">
    <location>
        <begin position="1"/>
        <end position="22"/>
    </location>
</feature>
<feature type="chain" id="PRO_5004300383" description="Transmembrane protein" evidence="1">
    <location>
        <begin position="23"/>
        <end position="256"/>
    </location>
</feature>
<dbReference type="PhylomeDB" id="Q86KQ8"/>
<organism evidence="2 3">
    <name type="scientific">Dictyostelium discoideum</name>
    <name type="common">Social amoeba</name>
    <dbReference type="NCBI Taxonomy" id="44689"/>
    <lineage>
        <taxon>Eukaryota</taxon>
        <taxon>Amoebozoa</taxon>
        <taxon>Evosea</taxon>
        <taxon>Eumycetozoa</taxon>
        <taxon>Dictyostelia</taxon>
        <taxon>Dictyosteliales</taxon>
        <taxon>Dictyosteliaceae</taxon>
        <taxon>Dictyostelium</taxon>
    </lineage>
</organism>
<dbReference type="InterPro" id="IPR021837">
    <property type="entry name" value="CfaA/B/C"/>
</dbReference>
<dbReference type="STRING" id="44689.Q86KQ8"/>
<dbReference type="VEuPathDB" id="AmoebaDB:DDB_G0276921"/>
<evidence type="ECO:0000313" key="2">
    <source>
        <dbReference type="EMBL" id="EAL68962.1"/>
    </source>
</evidence>
<dbReference type="dictyBase" id="DDB_G0276921"/>
<name>Q86KQ8_DICDI</name>
<dbReference type="KEGG" id="ddi:DDB_G0276921"/>
<sequence length="256" mass="29407">MKFLTFLVLILVSVNNFYLSSGESVISIKTFQYDQYRCRDSDSSGLGPMSTGSFATDERMLNLGNIDGGNSQSASWSSSIQDCDNSEIENELFVVVGECLLMDNDNYYYYIYRVDYANGTISKTAYTEDRCQTFYSIEHFKIDECVMDCKLSGSYIYTIIDSSEIVIPKDTLVVFDYTGECGGNWKQTFTTIRYTPINRCLLTSESTAYQVTCNSTNFDQYYSHNQNNCIRYTYSEFFKTGVQYCQEFNQQVFCNL</sequence>
<dbReference type="HOGENOM" id="CLU_1113034_0_0_1"/>
<dbReference type="RefSeq" id="XP_642808.1">
    <property type="nucleotide sequence ID" value="XM_637716.1"/>
</dbReference>
<dbReference type="PANTHER" id="PTHR33714">
    <property type="entry name" value="COUNTING FACTOR-ASSOCIATED PROTEIN A-RELATED"/>
    <property type="match status" value="1"/>
</dbReference>
<evidence type="ECO:0000313" key="3">
    <source>
        <dbReference type="Proteomes" id="UP000002195"/>
    </source>
</evidence>
<accession>Q86KQ8</accession>
<dbReference type="InParanoid" id="Q86KQ8"/>
<dbReference type="Proteomes" id="UP000002195">
    <property type="component" value="Unassembled WGS sequence"/>
</dbReference>
<dbReference type="GeneID" id="8620670"/>
<evidence type="ECO:0008006" key="4">
    <source>
        <dbReference type="Google" id="ProtNLM"/>
    </source>
</evidence>
<proteinExistence type="predicted"/>
<evidence type="ECO:0000256" key="1">
    <source>
        <dbReference type="SAM" id="SignalP"/>
    </source>
</evidence>
<dbReference type="PaxDb" id="44689-DDB0238389"/>
<dbReference type="Pfam" id="PF11912">
    <property type="entry name" value="CfaA_B_C"/>
    <property type="match status" value="1"/>
</dbReference>
<protein>
    <recommendedName>
        <fullName evidence="4">Transmembrane protein</fullName>
    </recommendedName>
</protein>
<gene>
    <name evidence="2" type="ORF">DDB_G0276921</name>
</gene>